<feature type="non-terminal residue" evidence="1">
    <location>
        <position position="79"/>
    </location>
</feature>
<reference evidence="1" key="1">
    <citation type="submission" date="2021-06" db="EMBL/GenBank/DDBJ databases">
        <authorList>
            <person name="Kallberg Y."/>
            <person name="Tangrot J."/>
            <person name="Rosling A."/>
        </authorList>
    </citation>
    <scope>NUCLEOTIDE SEQUENCE</scope>
    <source>
        <strain evidence="1">MA461A</strain>
    </source>
</reference>
<comment type="caution">
    <text evidence="1">The sequence shown here is derived from an EMBL/GenBank/DDBJ whole genome shotgun (WGS) entry which is preliminary data.</text>
</comment>
<proteinExistence type="predicted"/>
<evidence type="ECO:0000313" key="2">
    <source>
        <dbReference type="Proteomes" id="UP000789920"/>
    </source>
</evidence>
<organism evidence="1 2">
    <name type="scientific">Racocetra persica</name>
    <dbReference type="NCBI Taxonomy" id="160502"/>
    <lineage>
        <taxon>Eukaryota</taxon>
        <taxon>Fungi</taxon>
        <taxon>Fungi incertae sedis</taxon>
        <taxon>Mucoromycota</taxon>
        <taxon>Glomeromycotina</taxon>
        <taxon>Glomeromycetes</taxon>
        <taxon>Diversisporales</taxon>
        <taxon>Gigasporaceae</taxon>
        <taxon>Racocetra</taxon>
    </lineage>
</organism>
<name>A0ACA9N452_9GLOM</name>
<dbReference type="Proteomes" id="UP000789920">
    <property type="component" value="Unassembled WGS sequence"/>
</dbReference>
<evidence type="ECO:0000313" key="1">
    <source>
        <dbReference type="EMBL" id="CAG8633262.1"/>
    </source>
</evidence>
<protein>
    <submittedName>
        <fullName evidence="1">21012_t:CDS:1</fullName>
    </submittedName>
</protein>
<feature type="non-terminal residue" evidence="1">
    <location>
        <position position="1"/>
    </location>
</feature>
<keyword evidence="2" id="KW-1185">Reference proteome</keyword>
<sequence>NQVTFAINEALYDNQTKFDIHNNVVYEIDHPENKTNDAINFEGANDKNMIDQKWCYLDVAQFSKSYLSDKLVTQHHIGL</sequence>
<dbReference type="EMBL" id="CAJVQC010011959">
    <property type="protein sequence ID" value="CAG8633262.1"/>
    <property type="molecule type" value="Genomic_DNA"/>
</dbReference>
<accession>A0ACA9N452</accession>
<gene>
    <name evidence="1" type="ORF">RPERSI_LOCUS7201</name>
</gene>